<dbReference type="Pfam" id="PF03960">
    <property type="entry name" value="ArsC"/>
    <property type="match status" value="1"/>
</dbReference>
<evidence type="ECO:0000313" key="3">
    <source>
        <dbReference type="Proteomes" id="UP001652445"/>
    </source>
</evidence>
<dbReference type="InterPro" id="IPR036249">
    <property type="entry name" value="Thioredoxin-like_sf"/>
</dbReference>
<dbReference type="SUPFAM" id="SSF52833">
    <property type="entry name" value="Thioredoxin-like"/>
    <property type="match status" value="1"/>
</dbReference>
<dbReference type="NCBIfam" id="TIGR01617">
    <property type="entry name" value="arsC_related"/>
    <property type="match status" value="1"/>
</dbReference>
<dbReference type="PROSITE" id="PS51353">
    <property type="entry name" value="ARSC"/>
    <property type="match status" value="1"/>
</dbReference>
<sequence length="126" mass="14530">MISLTAPKKVLIYHYPKCGTCRNALKSLQQKGVEVEKIDLFETPPEREQLKKMIEQSGLEIKKWFNTSGEVYKEQGLKDKLSQMTDEQKIDLLASNGRLIKRPIATDGTHVTVGYKEEQYEQEWGK</sequence>
<comment type="caution">
    <text evidence="2">The sequence shown here is derived from an EMBL/GenBank/DDBJ whole genome shotgun (WGS) entry which is preliminary data.</text>
</comment>
<keyword evidence="3" id="KW-1185">Reference proteome</keyword>
<evidence type="ECO:0000256" key="1">
    <source>
        <dbReference type="PROSITE-ProRule" id="PRU01282"/>
    </source>
</evidence>
<dbReference type="PANTHER" id="PTHR30041:SF8">
    <property type="entry name" value="PROTEIN YFFB"/>
    <property type="match status" value="1"/>
</dbReference>
<organism evidence="2 3">
    <name type="scientific">Paenibacillus baimaensis</name>
    <dbReference type="NCBI Taxonomy" id="2982185"/>
    <lineage>
        <taxon>Bacteria</taxon>
        <taxon>Bacillati</taxon>
        <taxon>Bacillota</taxon>
        <taxon>Bacilli</taxon>
        <taxon>Bacillales</taxon>
        <taxon>Paenibacillaceae</taxon>
        <taxon>Paenibacillus</taxon>
    </lineage>
</organism>
<dbReference type="PROSITE" id="PS51354">
    <property type="entry name" value="GLUTAREDOXIN_2"/>
    <property type="match status" value="1"/>
</dbReference>
<dbReference type="Gene3D" id="3.40.30.10">
    <property type="entry name" value="Glutaredoxin"/>
    <property type="match status" value="1"/>
</dbReference>
<accession>A0ABT2UNU2</accession>
<dbReference type="InterPro" id="IPR006504">
    <property type="entry name" value="Tscrpt_reg_Spx/MgsR"/>
</dbReference>
<dbReference type="InterPro" id="IPR006660">
    <property type="entry name" value="Arsenate_reductase-like"/>
</dbReference>
<dbReference type="EMBL" id="JAOQIO010000103">
    <property type="protein sequence ID" value="MCU6796321.1"/>
    <property type="molecule type" value="Genomic_DNA"/>
</dbReference>
<dbReference type="CDD" id="cd03036">
    <property type="entry name" value="ArsC_like"/>
    <property type="match status" value="1"/>
</dbReference>
<evidence type="ECO:0000313" key="2">
    <source>
        <dbReference type="EMBL" id="MCU6796321.1"/>
    </source>
</evidence>
<name>A0ABT2UNU2_9BACL</name>
<reference evidence="2 3" key="1">
    <citation type="submission" date="2022-09" db="EMBL/GenBank/DDBJ databases">
        <authorList>
            <person name="Han X.L."/>
            <person name="Wang Q."/>
            <person name="Lu T."/>
        </authorList>
    </citation>
    <scope>NUCLEOTIDE SEQUENCE [LARGE SCALE GENOMIC DNA]</scope>
    <source>
        <strain evidence="2 3">WQ 127069</strain>
    </source>
</reference>
<proteinExistence type="inferred from homology"/>
<comment type="similarity">
    <text evidence="1">Belongs to the ArsC family.</text>
</comment>
<dbReference type="Proteomes" id="UP001652445">
    <property type="component" value="Unassembled WGS sequence"/>
</dbReference>
<gene>
    <name evidence="2" type="ORF">OB236_29785</name>
</gene>
<protein>
    <submittedName>
        <fullName evidence="2">Arsenate reductase family protein</fullName>
    </submittedName>
</protein>
<dbReference type="PANTHER" id="PTHR30041">
    <property type="entry name" value="ARSENATE REDUCTASE"/>
    <property type="match status" value="1"/>
</dbReference>